<keyword evidence="4" id="KW-1185">Reference proteome</keyword>
<protein>
    <recommendedName>
        <fullName evidence="2">DUF11 domain-containing protein</fullName>
    </recommendedName>
</protein>
<dbReference type="Proteomes" id="UP000242561">
    <property type="component" value="Chromosome"/>
</dbReference>
<dbReference type="KEGG" id="sphl:LPB140_03610"/>
<evidence type="ECO:0000313" key="4">
    <source>
        <dbReference type="Proteomes" id="UP000242561"/>
    </source>
</evidence>
<proteinExistence type="predicted"/>
<evidence type="ECO:0000259" key="2">
    <source>
        <dbReference type="Pfam" id="PF01345"/>
    </source>
</evidence>
<dbReference type="Gene3D" id="2.60.40.10">
    <property type="entry name" value="Immunoglobulins"/>
    <property type="match status" value="2"/>
</dbReference>
<reference evidence="3 4" key="1">
    <citation type="submission" date="2016-11" db="EMBL/GenBank/DDBJ databases">
        <title>Sphingorhabdus sp. LPB0140, isolated from marine environment.</title>
        <authorList>
            <person name="Kim E."/>
            <person name="Yi H."/>
        </authorList>
    </citation>
    <scope>NUCLEOTIDE SEQUENCE [LARGE SCALE GENOMIC DNA]</scope>
    <source>
        <strain evidence="3 4">LPB0140</strain>
    </source>
</reference>
<accession>A0A1L3JAF7</accession>
<dbReference type="SUPFAM" id="SSF117074">
    <property type="entry name" value="Hypothetical protein PA1324"/>
    <property type="match status" value="1"/>
</dbReference>
<evidence type="ECO:0000313" key="3">
    <source>
        <dbReference type="EMBL" id="APG62053.1"/>
    </source>
</evidence>
<dbReference type="EMBL" id="CP018154">
    <property type="protein sequence ID" value="APG62053.1"/>
    <property type="molecule type" value="Genomic_DNA"/>
</dbReference>
<sequence length="3009" mass="295755">MKNINYESTRLNIRSRAMLVSALPFVALAMANQASAQNAVNSANVAVPSGTTDPDTSNNNATDSDIIYAVIVASNDSVSNVNGASGATAVVNAFTSDSINGVAASDANAVLSVASGSSVPAGLSFDPATGNVNVAAGTPAGTYSFDYQICEKLNPTNCTTATISVGVVAAPISADADSVNGVNGASGASGVVDVLDGDMLNGAAATLSTVDISVTTPATPISGGPVPTLNPATGLVDVPAGTPAGSYTIEYQICEKLNPTNCASNMVTVDVAASAIVASNDSVSNVNGASGATAVVNAFTSDSINGVAASDANAVLSVASGSSVPAGLSFDPATGNVNVAAGTPAGTYSFDYQICEKLNPTNCTTATISVGVVAAPISADADSVNGVNGASGASGVVDVLDGDMLNGAAATLSTVDISVTTPATPISGGPVPTLNPATGLVDVPAGTPAGSYTIEYQICEKLNPTNCASNMVTVDVAASAIVASNDSVSNINGASGATAVVNAFTSDSINGVAASDANAILSVASGSSVPAGLSFDPATGNVNVAAGTPAGTYSFDYQICEKLNPTNCTTATISVGVVAAPISADADSVNGVNGASGASGVVDVLDGDMLNGAAATLSTVDISVTTPATPISGGPVPTLNPATGLVDVPAGTPAGSYTIEYQICEKLNPTNCASNMVTVDVAASAIVASNDSVSNVNGASGATAVVNAFTSDSINGVAASDANAVLSVASGSSVPAGLSFDPATGNVNVAAGTPAGTYSFDYQICEKLNPTNCTTATISVGVVAAPISADADSVNGVNGASGASGVVDVLDGDMLNGAAATLSTVDISVTTPATPISGGPVPTLNPATGLVDVPAGTPAGSYTIEYQICEKLNPTNCASNMVTVDVAASAIVASNDSVSNINGASGATAVVNAFTSDSINGVAASDANAILSVASGSSVPAGLSFDPATGNVNVAAGTPAGTYSFDYQICEKLNPTNCTTATISVGVVAAPISADADSVNGVNGASGASGVVDVLDGDMLNGAAATLSTVDISVTTPATPISGGPVPTLNPATGLVDVPAGTPAGSYTIEYQICEKLNPTNCASNMVTVDVAASAIVASNDSVSNVNGASGATAVVNAFTSDSINGVAASDANAVLSVASGSSVPAGLSFDPATGNVNVAAGTPAGTYSFDYQICEKLNPTNCTTATISVGVVAAPISADADSVNGVNGASGASGVVDVLDGDMLNGAAATLSTVDISVTTPATPISGGPVPTLNPATGLVDVPAGTPAGSYTIEYQICEKLNPTNCASNMVTVDVAASAIVASNDSVSNVNGASGATAVVNAFTSDSINGVAASDANAVLSVASGSSVPAGLSFDPATGNVNVAAGTPAGTYSFDYQICEKLNPTNCTTATISVGVVAAPISADADSVNGVNGASGASGVVDVLDGDMLNGAAATLSTVDISVTTPATPISGGPVPTLNPATGLVDVPAGTPAGSYTIEYQICEKLNPTNCASNMVTVDVAASAIVASNDSVSNINGASGATAVVNAFTSDSINGVAASDANAVLSVASGSSVPAGLSFDPATGNVNVAAGTPAGTYSFDYQICEKLNPTNCTTATISVGVVAAPISADADSVNGVNGASGASGVVDVLDGDMLNGAAATLSTVDISVTTPATPISGGPVPTLNPATGLVDVPAGTPAGSYTIEYQICEKLNPTNCASNMVTVDVAASAIVASNDSVSNVNGASGATAVVNAFTSDSINGVAASDANAVLSVASGSSVPAGLSFDPATGNVNVAAGTPAGTYSFDYQICEKLNPTNCTTATISVGVVAAPISADADSVNGVNGASGASGVVDVLDGDMLNGAAATLSTVDISVTTPATPISGGPVPTLNPATGLVDVPAGTPAGSYTIEYQICEKLNPTNCASNMVTVDVAASAIVASNDSVSNVNGASGATAVVNAFTSDSINGVAASDANAVLSVASGSSVPAGLSFDPATGNVNVAAGTPAGTYSFDYQICEKLNPTNCTTATISVGVVAAPISADADSVNGVNGASGASGVVDVLDGDMLNGAAATLSTVDISVTTPATPISGGPVPTLNPATGLVDVPAGTPAGSYTIEYQICEKLNPTNCASNMVTVDVAASAIVASNDSVSNINGASGATAVVNAFTSDSINGVAASDANAILSVASGSSVPAGLSFDPATGNVNVAAGTPAGTYSFDYQICEKLNPTNCTTATISVGVVAAPISADADSVNGVNGASGASGVVDVLDGDMLNGAAATLSTVDISVTTPATPISGGPVPTLNPATGLVDVPAGTPAGSYTIEYQICEKLNPTNCASNMVTVDVAASAIVASNDSVSNINGASGATAVVNAFTSDSINGVAASDANAILSVASGSSVPAGLSFDPATGNVNVAAGTPAGTYSFDYQICEKLNPTNCTTATISVGVVAAPISADADVAPPVRSGIGNPALMNILANDQLNGQPINPNDVILSIISGANDPNIILDVNSGQVSVGPEVPAGTYVFEYQICEKLNPTNCATSTYTIIVDPAISSVEGTVYLDRNGDRALDNGDELRAGWIVEILRNGELLESAITDANGSYRFDNLLSGGGYVIRFRNPDNNVVYGQLENVELTSNSVVIDQNLPIDPSGVVYNSVTRDPVAGAVARLTNANGIALPATCFLDPSQQSQVTGPSGEYRFDIVPGAASQCPVGEAEYVISITPPSGFTFVSTVLLPQNGAFDPSGQTGPVRISSGPDAPDDANPTYYLRFTLQQGDPDVIYNHIPIDPFLSRLPLIITKSSIKRTVNIGDLVPYEITVRNVENVQRAGVTVVDLLPPGFKYVAGSATVDGVLTPVEAANSNRQIEWRGQIIPALSSVKYNLTLTVGAGVTQGTKVNTAFGVDGPSGSAISNRGSAAVQIVPSSIFDCSEIIGKVFEDRNYNGYQDEGEPGVPYVRLATVNGQLITTDEFGRYHIACAAVPDARIGSNYVLKLDTRTLPIGWLPTQDNPRSIRLTRGKMGEVNFGVAPPKQKDEGEE</sequence>
<keyword evidence="1" id="KW-0732">Signal</keyword>
<dbReference type="STRING" id="1913578.LPB140_03610"/>
<dbReference type="InterPro" id="IPR013783">
    <property type="entry name" value="Ig-like_fold"/>
</dbReference>
<organism evidence="3 4">
    <name type="scientific">Sphingorhabdus lutea</name>
    <dbReference type="NCBI Taxonomy" id="1913578"/>
    <lineage>
        <taxon>Bacteria</taxon>
        <taxon>Pseudomonadati</taxon>
        <taxon>Pseudomonadota</taxon>
        <taxon>Alphaproteobacteria</taxon>
        <taxon>Sphingomonadales</taxon>
        <taxon>Sphingomonadaceae</taxon>
        <taxon>Sphingorhabdus</taxon>
    </lineage>
</organism>
<dbReference type="InterPro" id="IPR047589">
    <property type="entry name" value="DUF11_rpt"/>
</dbReference>
<evidence type="ECO:0000256" key="1">
    <source>
        <dbReference type="SAM" id="SignalP"/>
    </source>
</evidence>
<dbReference type="OrthoDB" id="9773411at2"/>
<feature type="domain" description="DUF11" evidence="2">
    <location>
        <begin position="2768"/>
        <end position="2871"/>
    </location>
</feature>
<name>A0A1L3JAF7_9SPHN</name>
<gene>
    <name evidence="3" type="ORF">LPB140_03610</name>
</gene>
<feature type="signal peptide" evidence="1">
    <location>
        <begin position="1"/>
        <end position="36"/>
    </location>
</feature>
<dbReference type="RefSeq" id="WP_072558701.1">
    <property type="nucleotide sequence ID" value="NZ_CP018154.1"/>
</dbReference>
<dbReference type="InterPro" id="IPR001434">
    <property type="entry name" value="OmcB-like_DUF11"/>
</dbReference>
<dbReference type="NCBIfam" id="TIGR01451">
    <property type="entry name" value="B_ant_repeat"/>
    <property type="match status" value="1"/>
</dbReference>
<feature type="chain" id="PRO_5013312722" description="DUF11 domain-containing protein" evidence="1">
    <location>
        <begin position="37"/>
        <end position="3009"/>
    </location>
</feature>
<dbReference type="Pfam" id="PF01345">
    <property type="entry name" value="DUF11"/>
    <property type="match status" value="1"/>
</dbReference>